<dbReference type="Proteomes" id="UP000664795">
    <property type="component" value="Unassembled WGS sequence"/>
</dbReference>
<reference evidence="1 2" key="1">
    <citation type="submission" date="2021-03" db="EMBL/GenBank/DDBJ databases">
        <title>Fibrella sp. HMF5036 genome sequencing and assembly.</title>
        <authorList>
            <person name="Kang H."/>
            <person name="Kim H."/>
            <person name="Bae S."/>
            <person name="Joh K."/>
        </authorList>
    </citation>
    <scope>NUCLEOTIDE SEQUENCE [LARGE SCALE GENOMIC DNA]</scope>
    <source>
        <strain evidence="1 2">HMF5036</strain>
    </source>
</reference>
<dbReference type="RefSeq" id="WP_207337892.1">
    <property type="nucleotide sequence ID" value="NZ_JAFMYU010000024.1"/>
</dbReference>
<comment type="caution">
    <text evidence="1">The sequence shown here is derived from an EMBL/GenBank/DDBJ whole genome shotgun (WGS) entry which is preliminary data.</text>
</comment>
<dbReference type="Pfam" id="PF20459">
    <property type="entry name" value="DUF6712"/>
    <property type="match status" value="2"/>
</dbReference>
<organism evidence="1 2">
    <name type="scientific">Fibrella aquatilis</name>
    <dbReference type="NCBI Taxonomy" id="2817059"/>
    <lineage>
        <taxon>Bacteria</taxon>
        <taxon>Pseudomonadati</taxon>
        <taxon>Bacteroidota</taxon>
        <taxon>Cytophagia</taxon>
        <taxon>Cytophagales</taxon>
        <taxon>Spirosomataceae</taxon>
        <taxon>Fibrella</taxon>
    </lineage>
</organism>
<protein>
    <submittedName>
        <fullName evidence="1">Uncharacterized protein</fullName>
    </submittedName>
</protein>
<keyword evidence="2" id="KW-1185">Reference proteome</keyword>
<gene>
    <name evidence="1" type="ORF">J2I48_23155</name>
</gene>
<dbReference type="InterPro" id="IPR046558">
    <property type="entry name" value="DUF6712"/>
</dbReference>
<dbReference type="EMBL" id="JAFMYU010000024">
    <property type="protein sequence ID" value="MBO0933927.1"/>
    <property type="molecule type" value="Genomic_DNA"/>
</dbReference>
<name>A0A939G7M9_9BACT</name>
<evidence type="ECO:0000313" key="2">
    <source>
        <dbReference type="Proteomes" id="UP000664795"/>
    </source>
</evidence>
<proteinExistence type="predicted"/>
<dbReference type="AlphaFoldDB" id="A0A939G7M9"/>
<accession>A0A939G7M9</accession>
<evidence type="ECO:0000313" key="1">
    <source>
        <dbReference type="EMBL" id="MBO0933927.1"/>
    </source>
</evidence>
<sequence>MAELLINSTETLKTLLGGIQKKSAWPTWMPFVRQATYDHILPAIGEELLDFLCNQIGTDDTLVGSVKEKRLLEFVRIALGHYVEMDSELSVLLQKGDGGISVASPPNQQAPGKWAIVARIKEARDKADRSIERVLQYLETNANDFPTWKQSVAYTVDHSLFLASATEYTASFGAVQHSRRLYVALRPYLMQAEKKAVLPVTGKVFLAHLKGKLLDSQAVFSEEENEVLAMIRSIVAHDAFARSLSYININVDGRLVSETDGINNEDTLPEARRSEMKTACEATAENEAVKLKKYLDTNASATVLTVYYHSPAYVVSDRKPYRLPKNDDKQKPFVL</sequence>